<organism evidence="2 3">
    <name type="scientific">Candidatus Desulfatibia vada</name>
    <dbReference type="NCBI Taxonomy" id="2841696"/>
    <lineage>
        <taxon>Bacteria</taxon>
        <taxon>Pseudomonadati</taxon>
        <taxon>Thermodesulfobacteriota</taxon>
        <taxon>Desulfobacteria</taxon>
        <taxon>Desulfobacterales</taxon>
        <taxon>Desulfobacterales incertae sedis</taxon>
        <taxon>Candidatus Desulfatibia</taxon>
    </lineage>
</organism>
<gene>
    <name evidence="2" type="ORF">H8D96_13130</name>
</gene>
<sequence>MSMNFLEDTDDWPEYDIIKADIRRLETQHVESRKKLLAAESAFRSDPESQELKTRVNGLKKKMKEIEKRLEGALSMYR</sequence>
<name>A0A8J6TQU7_9BACT</name>
<dbReference type="EMBL" id="JACNIG010000249">
    <property type="protein sequence ID" value="MBC8432848.1"/>
    <property type="molecule type" value="Genomic_DNA"/>
</dbReference>
<proteinExistence type="predicted"/>
<evidence type="ECO:0000313" key="2">
    <source>
        <dbReference type="EMBL" id="MBC8432848.1"/>
    </source>
</evidence>
<protein>
    <submittedName>
        <fullName evidence="2">Uncharacterized protein</fullName>
    </submittedName>
</protein>
<dbReference type="AlphaFoldDB" id="A0A8J6TQU7"/>
<evidence type="ECO:0000313" key="3">
    <source>
        <dbReference type="Proteomes" id="UP000605201"/>
    </source>
</evidence>
<evidence type="ECO:0000256" key="1">
    <source>
        <dbReference type="SAM" id="Coils"/>
    </source>
</evidence>
<reference evidence="2 3" key="1">
    <citation type="submission" date="2020-08" db="EMBL/GenBank/DDBJ databases">
        <title>Bridging the membrane lipid divide: bacteria of the FCB group superphylum have the potential to synthesize archaeal ether lipids.</title>
        <authorList>
            <person name="Villanueva L."/>
            <person name="Von Meijenfeldt F.A.B."/>
            <person name="Westbye A.B."/>
            <person name="Yadav S."/>
            <person name="Hopmans E.C."/>
            <person name="Dutilh B.E."/>
            <person name="Sinninghe Damste J.S."/>
        </authorList>
    </citation>
    <scope>NUCLEOTIDE SEQUENCE [LARGE SCALE GENOMIC DNA]</scope>
    <source>
        <strain evidence="2">NIOZ-UU17</strain>
    </source>
</reference>
<keyword evidence="1" id="KW-0175">Coiled coil</keyword>
<comment type="caution">
    <text evidence="2">The sequence shown here is derived from an EMBL/GenBank/DDBJ whole genome shotgun (WGS) entry which is preliminary data.</text>
</comment>
<dbReference type="Proteomes" id="UP000605201">
    <property type="component" value="Unassembled WGS sequence"/>
</dbReference>
<feature type="coiled-coil region" evidence="1">
    <location>
        <begin position="49"/>
        <end position="76"/>
    </location>
</feature>
<accession>A0A8J6TQU7</accession>